<dbReference type="GO" id="GO:1990904">
    <property type="term" value="C:ribonucleoprotein complex"/>
    <property type="evidence" value="ECO:0007669"/>
    <property type="project" value="UniProtKB-KW"/>
</dbReference>
<dbReference type="Pfam" id="PF00832">
    <property type="entry name" value="Ribosomal_L39"/>
    <property type="match status" value="1"/>
</dbReference>
<sequence length="52" mass="6007">MAARKTSSRKIRLIKKTKETSPVPAWVIAKTKRTVKTNPKRRNWRSTDVEVG</sequence>
<keyword evidence="5" id="KW-1185">Reference proteome</keyword>
<comment type="similarity">
    <text evidence="1">Belongs to the eukaryotic ribosomal protein eL39 family.</text>
</comment>
<comment type="caution">
    <text evidence="4">The sequence shown here is derived from an EMBL/GenBank/DDBJ whole genome shotgun (WGS) entry which is preliminary data.</text>
</comment>
<dbReference type="Proteomes" id="UP001174909">
    <property type="component" value="Unassembled WGS sequence"/>
</dbReference>
<dbReference type="InterPro" id="IPR020083">
    <property type="entry name" value="Ribosomal_eL39_CS"/>
</dbReference>
<dbReference type="PROSITE" id="PS00051">
    <property type="entry name" value="RIBOSOMAL_L39E"/>
    <property type="match status" value="1"/>
</dbReference>
<proteinExistence type="inferred from homology"/>
<dbReference type="SUPFAM" id="SSF48662">
    <property type="entry name" value="Ribosomal protein L39e"/>
    <property type="match status" value="1"/>
</dbReference>
<protein>
    <submittedName>
        <fullName evidence="4">50S ribosomal protein L39e</fullName>
    </submittedName>
</protein>
<evidence type="ECO:0000313" key="5">
    <source>
        <dbReference type="Proteomes" id="UP001174909"/>
    </source>
</evidence>
<keyword evidence="3" id="KW-0687">Ribonucleoprotein</keyword>
<evidence type="ECO:0000313" key="4">
    <source>
        <dbReference type="EMBL" id="CAI8042757.1"/>
    </source>
</evidence>
<dbReference type="GO" id="GO:0003735">
    <property type="term" value="F:structural constituent of ribosome"/>
    <property type="evidence" value="ECO:0007669"/>
    <property type="project" value="InterPro"/>
</dbReference>
<name>A0AA35T8L2_GEOBA</name>
<dbReference type="GO" id="GO:0006412">
    <property type="term" value="P:translation"/>
    <property type="evidence" value="ECO:0007669"/>
    <property type="project" value="InterPro"/>
</dbReference>
<dbReference type="InterPro" id="IPR000077">
    <property type="entry name" value="Ribosomal_eL39"/>
</dbReference>
<evidence type="ECO:0000256" key="2">
    <source>
        <dbReference type="ARBA" id="ARBA00022980"/>
    </source>
</evidence>
<organism evidence="4 5">
    <name type="scientific">Geodia barretti</name>
    <name type="common">Barrett's horny sponge</name>
    <dbReference type="NCBI Taxonomy" id="519541"/>
    <lineage>
        <taxon>Eukaryota</taxon>
        <taxon>Metazoa</taxon>
        <taxon>Porifera</taxon>
        <taxon>Demospongiae</taxon>
        <taxon>Heteroscleromorpha</taxon>
        <taxon>Tetractinellida</taxon>
        <taxon>Astrophorina</taxon>
        <taxon>Geodiidae</taxon>
        <taxon>Geodia</taxon>
    </lineage>
</organism>
<evidence type="ECO:0000256" key="1">
    <source>
        <dbReference type="ARBA" id="ARBA00009339"/>
    </source>
</evidence>
<dbReference type="EMBL" id="CASHTH010003282">
    <property type="protein sequence ID" value="CAI8042757.1"/>
    <property type="molecule type" value="Genomic_DNA"/>
</dbReference>
<dbReference type="InterPro" id="IPR023626">
    <property type="entry name" value="Ribosomal_eL39_dom_sf"/>
</dbReference>
<gene>
    <name evidence="4" type="ORF">GBAR_LOCUS23704</name>
</gene>
<dbReference type="HAMAP" id="MF_00629">
    <property type="entry name" value="Ribosomal_eL39"/>
    <property type="match status" value="1"/>
</dbReference>
<reference evidence="4" key="1">
    <citation type="submission" date="2023-03" db="EMBL/GenBank/DDBJ databases">
        <authorList>
            <person name="Steffen K."/>
            <person name="Cardenas P."/>
        </authorList>
    </citation>
    <scope>NUCLEOTIDE SEQUENCE</scope>
</reference>
<dbReference type="GO" id="GO:0005840">
    <property type="term" value="C:ribosome"/>
    <property type="evidence" value="ECO:0007669"/>
    <property type="project" value="UniProtKB-KW"/>
</dbReference>
<keyword evidence="2 4" id="KW-0689">Ribosomal protein</keyword>
<evidence type="ECO:0000256" key="3">
    <source>
        <dbReference type="ARBA" id="ARBA00023274"/>
    </source>
</evidence>
<accession>A0AA35T8L2</accession>
<dbReference type="AlphaFoldDB" id="A0AA35T8L2"/>
<dbReference type="NCBIfam" id="NF002316">
    <property type="entry name" value="PRK01242.1"/>
    <property type="match status" value="1"/>
</dbReference>
<dbReference type="Gene3D" id="1.10.1620.10">
    <property type="entry name" value="Ribosomal protein L39e"/>
    <property type="match status" value="1"/>
</dbReference>